<keyword evidence="1" id="KW-0812">Transmembrane</keyword>
<accession>A0A3M7P4G2</accession>
<proteinExistence type="predicted"/>
<organism evidence="2 3">
    <name type="scientific">Brachionus plicatilis</name>
    <name type="common">Marine rotifer</name>
    <name type="synonym">Brachionus muelleri</name>
    <dbReference type="NCBI Taxonomy" id="10195"/>
    <lineage>
        <taxon>Eukaryota</taxon>
        <taxon>Metazoa</taxon>
        <taxon>Spiralia</taxon>
        <taxon>Gnathifera</taxon>
        <taxon>Rotifera</taxon>
        <taxon>Eurotatoria</taxon>
        <taxon>Monogononta</taxon>
        <taxon>Pseudotrocha</taxon>
        <taxon>Ploima</taxon>
        <taxon>Brachionidae</taxon>
        <taxon>Brachionus</taxon>
    </lineage>
</organism>
<keyword evidence="1" id="KW-0472">Membrane</keyword>
<sequence length="103" mass="11796">MLTTKILIISTQVQNELSKIGLSPIQSDFLIAAKLIGLLIIILSLIKLMVLFGQKENEIEAFTTFTILIIHWMLDMCAKLFILDSKLSAWQFEYSKRSIRSHI</sequence>
<dbReference type="Proteomes" id="UP000276133">
    <property type="component" value="Unassembled WGS sequence"/>
</dbReference>
<evidence type="ECO:0000313" key="2">
    <source>
        <dbReference type="EMBL" id="RMZ93809.1"/>
    </source>
</evidence>
<dbReference type="AlphaFoldDB" id="A0A3M7P4G2"/>
<evidence type="ECO:0000313" key="3">
    <source>
        <dbReference type="Proteomes" id="UP000276133"/>
    </source>
</evidence>
<keyword evidence="1" id="KW-1133">Transmembrane helix</keyword>
<reference evidence="2 3" key="1">
    <citation type="journal article" date="2018" name="Sci. Rep.">
        <title>Genomic signatures of local adaptation to the degree of environmental predictability in rotifers.</title>
        <authorList>
            <person name="Franch-Gras L."/>
            <person name="Hahn C."/>
            <person name="Garcia-Roger E.M."/>
            <person name="Carmona M.J."/>
            <person name="Serra M."/>
            <person name="Gomez A."/>
        </authorList>
    </citation>
    <scope>NUCLEOTIDE SEQUENCE [LARGE SCALE GENOMIC DNA]</scope>
    <source>
        <strain evidence="2">HYR1</strain>
    </source>
</reference>
<comment type="caution">
    <text evidence="2">The sequence shown here is derived from an EMBL/GenBank/DDBJ whole genome shotgun (WGS) entry which is preliminary data.</text>
</comment>
<protein>
    <submittedName>
        <fullName evidence="2">Uncharacterized protein</fullName>
    </submittedName>
</protein>
<name>A0A3M7P4G2_BRAPC</name>
<evidence type="ECO:0000256" key="1">
    <source>
        <dbReference type="SAM" id="Phobius"/>
    </source>
</evidence>
<feature type="transmembrane region" description="Helical" evidence="1">
    <location>
        <begin position="29"/>
        <end position="50"/>
    </location>
</feature>
<feature type="transmembrane region" description="Helical" evidence="1">
    <location>
        <begin position="62"/>
        <end position="82"/>
    </location>
</feature>
<dbReference type="EMBL" id="REGN01013539">
    <property type="protein sequence ID" value="RMZ93809.1"/>
    <property type="molecule type" value="Genomic_DNA"/>
</dbReference>
<keyword evidence="3" id="KW-1185">Reference proteome</keyword>
<gene>
    <name evidence="2" type="ORF">BpHYR1_026868</name>
</gene>